<dbReference type="SUPFAM" id="SSF56300">
    <property type="entry name" value="Metallo-dependent phosphatases"/>
    <property type="match status" value="1"/>
</dbReference>
<dbReference type="InterPro" id="IPR050126">
    <property type="entry name" value="Ap4A_hydrolase"/>
</dbReference>
<dbReference type="InterPro" id="IPR006186">
    <property type="entry name" value="Ser/Thr-sp_prot-phosphatase"/>
</dbReference>
<evidence type="ECO:0000259" key="1">
    <source>
        <dbReference type="PROSITE" id="PS00125"/>
    </source>
</evidence>
<reference evidence="3" key="1">
    <citation type="journal article" date="2019" name="Int. J. Syst. Evol. Microbiol.">
        <title>The Global Catalogue of Microorganisms (GCM) 10K type strain sequencing project: providing services to taxonomists for standard genome sequencing and annotation.</title>
        <authorList>
            <consortium name="The Broad Institute Genomics Platform"/>
            <consortium name="The Broad Institute Genome Sequencing Center for Infectious Disease"/>
            <person name="Wu L."/>
            <person name="Ma J."/>
        </authorList>
    </citation>
    <scope>NUCLEOTIDE SEQUENCE [LARGE SCALE GENOMIC DNA]</scope>
    <source>
        <strain evidence="3">CGMCC 1.15928</strain>
    </source>
</reference>
<evidence type="ECO:0000313" key="3">
    <source>
        <dbReference type="Proteomes" id="UP000628854"/>
    </source>
</evidence>
<dbReference type="InterPro" id="IPR004843">
    <property type="entry name" value="Calcineurin-like_PHP"/>
</dbReference>
<dbReference type="PROSITE" id="PS00125">
    <property type="entry name" value="SER_THR_PHOSPHATASE"/>
    <property type="match status" value="1"/>
</dbReference>
<gene>
    <name evidence="2" type="ORF">GCM10011503_20360</name>
</gene>
<feature type="domain" description="Serine/threonine specific protein phosphatases" evidence="1">
    <location>
        <begin position="75"/>
        <end position="80"/>
    </location>
</feature>
<name>A0ABQ1JKW6_9PROT</name>
<dbReference type="CDD" id="cd00144">
    <property type="entry name" value="MPP_PPP_family"/>
    <property type="match status" value="1"/>
</dbReference>
<organism evidence="2 3">
    <name type="scientific">Henriciella pelagia</name>
    <dbReference type="NCBI Taxonomy" id="1977912"/>
    <lineage>
        <taxon>Bacteria</taxon>
        <taxon>Pseudomonadati</taxon>
        <taxon>Pseudomonadota</taxon>
        <taxon>Alphaproteobacteria</taxon>
        <taxon>Hyphomonadales</taxon>
        <taxon>Hyphomonadaceae</taxon>
        <taxon>Henriciella</taxon>
    </lineage>
</organism>
<protein>
    <submittedName>
        <fullName evidence="2">Serine/threonine protein phosphatase</fullName>
    </submittedName>
</protein>
<dbReference type="RefSeq" id="WP_084392285.1">
    <property type="nucleotide sequence ID" value="NZ_BMKF01000002.1"/>
</dbReference>
<dbReference type="PANTHER" id="PTHR42850:SF4">
    <property type="entry name" value="ZINC-DEPENDENT ENDOPOLYPHOSPHATASE"/>
    <property type="match status" value="1"/>
</dbReference>
<keyword evidence="3" id="KW-1185">Reference proteome</keyword>
<dbReference type="PANTHER" id="PTHR42850">
    <property type="entry name" value="METALLOPHOSPHOESTERASE"/>
    <property type="match status" value="1"/>
</dbReference>
<accession>A0ABQ1JKW6</accession>
<evidence type="ECO:0000313" key="2">
    <source>
        <dbReference type="EMBL" id="GGB71610.1"/>
    </source>
</evidence>
<dbReference type="Pfam" id="PF00149">
    <property type="entry name" value="Metallophos"/>
    <property type="match status" value="1"/>
</dbReference>
<dbReference type="EMBL" id="BMKF01000002">
    <property type="protein sequence ID" value="GGB71610.1"/>
    <property type="molecule type" value="Genomic_DNA"/>
</dbReference>
<dbReference type="Gene3D" id="3.60.21.10">
    <property type="match status" value="1"/>
</dbReference>
<comment type="caution">
    <text evidence="2">The sequence shown here is derived from an EMBL/GenBank/DDBJ whole genome shotgun (WGS) entry which is preliminary data.</text>
</comment>
<dbReference type="Proteomes" id="UP000628854">
    <property type="component" value="Unassembled WGS sequence"/>
</dbReference>
<sequence length="236" mass="26522">MSGEVIYAIGDVHGEAEMLDRLHAAIFARHERDHPGAPLKLIHLGDYVDRGPDSCGVIETLMRLEGRDDIETINLRGNHEQMMLEAYEDGADHSGARMHWLINGGDAALESYARRGFEDPPQSHLRWLNDLPTLHLEPERNLVFVHAGVDPKTFPHCDPRIHLWTRSPRFYDPTRWDIGALKGWQVVHGHTPTRDFRPQAAGAPARRFNLDTGAVYGGQLSAGIFAPDKEVEFLSV</sequence>
<proteinExistence type="predicted"/>
<dbReference type="InterPro" id="IPR029052">
    <property type="entry name" value="Metallo-depent_PP-like"/>
</dbReference>